<accession>A0ABN8MES9</accession>
<dbReference type="Pfam" id="PF08016">
    <property type="entry name" value="PKD_channel"/>
    <property type="match status" value="1"/>
</dbReference>
<sequence length="479" mass="56488">MVHRPQGCLYRSLRHRTYLGLHYEMYQLFFFSSEHKLNINSLCQRYLNYYSLIASNSQVVFVLPSKKSVVAILNCMVSPDWRHLPKYKEDYSSQMKKDIELAWDSEPSEPTTYEFYYKILDGDNCGRDPSDREYSWKSKSCLASIANNTNKESIQHPVIRQLVKRKWKKFARFWFSVCTGLYVTFLLLLSFALFYGSTRDDPTHYLPSRLVDSYQTLYKQHEKERLSYLKGVQFYYNLFDWLGLILILIVIPLRFSEDDAQWVLASLGFFFNVLRLFKYSCLTRTTGLYTKTLAKIVYYDIARFTGVFLVIFLAFCGAFFLSLRATNAVQVFGGFDKIMLSGVRALVEQQPAADDYSRYNWFPVVVLLIYMTAVVVILLNILIAQMSSTYTKAKKTAKLQYDVDRMLIITRLEHSRFRRFNLRLRHYQECEVIDEMTLAQDLLENSEDRSSWESIEDKLEEIRNIMRKIIKRISISNED</sequence>
<evidence type="ECO:0000259" key="7">
    <source>
        <dbReference type="Pfam" id="PF08016"/>
    </source>
</evidence>
<feature type="domain" description="Polycystin cation channel PKD1/PKD2" evidence="7">
    <location>
        <begin position="268"/>
        <end position="392"/>
    </location>
</feature>
<dbReference type="InterPro" id="IPR024862">
    <property type="entry name" value="TRPV"/>
</dbReference>
<keyword evidence="3" id="KW-0677">Repeat</keyword>
<evidence type="ECO:0000313" key="9">
    <source>
        <dbReference type="Proteomes" id="UP001159427"/>
    </source>
</evidence>
<dbReference type="PANTHER" id="PTHR10582">
    <property type="entry name" value="TRANSIENT RECEPTOR POTENTIAL ION CHANNEL PROTEIN"/>
    <property type="match status" value="1"/>
</dbReference>
<organism evidence="8 9">
    <name type="scientific">Porites evermanni</name>
    <dbReference type="NCBI Taxonomy" id="104178"/>
    <lineage>
        <taxon>Eukaryota</taxon>
        <taxon>Metazoa</taxon>
        <taxon>Cnidaria</taxon>
        <taxon>Anthozoa</taxon>
        <taxon>Hexacorallia</taxon>
        <taxon>Scleractinia</taxon>
        <taxon>Fungiina</taxon>
        <taxon>Poritidae</taxon>
        <taxon>Porites</taxon>
    </lineage>
</organism>
<feature type="transmembrane region" description="Helical" evidence="6">
    <location>
        <begin position="359"/>
        <end position="384"/>
    </location>
</feature>
<evidence type="ECO:0000313" key="8">
    <source>
        <dbReference type="EMBL" id="CAH3026400.1"/>
    </source>
</evidence>
<keyword evidence="9" id="KW-1185">Reference proteome</keyword>
<feature type="transmembrane region" description="Helical" evidence="6">
    <location>
        <begin position="173"/>
        <end position="195"/>
    </location>
</feature>
<dbReference type="Proteomes" id="UP001159427">
    <property type="component" value="Unassembled WGS sequence"/>
</dbReference>
<evidence type="ECO:0000256" key="6">
    <source>
        <dbReference type="SAM" id="Phobius"/>
    </source>
</evidence>
<feature type="transmembrane region" description="Helical" evidence="6">
    <location>
        <begin position="234"/>
        <end position="253"/>
    </location>
</feature>
<name>A0ABN8MES9_9CNID</name>
<evidence type="ECO:0000256" key="2">
    <source>
        <dbReference type="ARBA" id="ARBA00022692"/>
    </source>
</evidence>
<comment type="caution">
    <text evidence="8">The sequence shown here is derived from an EMBL/GenBank/DDBJ whole genome shotgun (WGS) entry which is preliminary data.</text>
</comment>
<comment type="subcellular location">
    <subcellularLocation>
        <location evidence="1">Membrane</location>
        <topology evidence="1">Multi-pass membrane protein</topology>
    </subcellularLocation>
</comment>
<evidence type="ECO:0000256" key="1">
    <source>
        <dbReference type="ARBA" id="ARBA00004141"/>
    </source>
</evidence>
<keyword evidence="2 6" id="KW-0812">Transmembrane</keyword>
<keyword evidence="4 6" id="KW-1133">Transmembrane helix</keyword>
<feature type="transmembrane region" description="Helical" evidence="6">
    <location>
        <begin position="260"/>
        <end position="277"/>
    </location>
</feature>
<dbReference type="InterPro" id="IPR013122">
    <property type="entry name" value="PKD1_2_channel"/>
</dbReference>
<dbReference type="PANTHER" id="PTHR10582:SF2">
    <property type="entry name" value="INACTIVE"/>
    <property type="match status" value="1"/>
</dbReference>
<evidence type="ECO:0000256" key="3">
    <source>
        <dbReference type="ARBA" id="ARBA00022737"/>
    </source>
</evidence>
<gene>
    <name evidence="8" type="ORF">PEVE_00028991</name>
</gene>
<protein>
    <recommendedName>
        <fullName evidence="7">Polycystin cation channel PKD1/PKD2 domain-containing protein</fullName>
    </recommendedName>
</protein>
<evidence type="ECO:0000256" key="4">
    <source>
        <dbReference type="ARBA" id="ARBA00022989"/>
    </source>
</evidence>
<keyword evidence="5 6" id="KW-0472">Membrane</keyword>
<proteinExistence type="predicted"/>
<reference evidence="8 9" key="1">
    <citation type="submission" date="2022-05" db="EMBL/GenBank/DDBJ databases">
        <authorList>
            <consortium name="Genoscope - CEA"/>
            <person name="William W."/>
        </authorList>
    </citation>
    <scope>NUCLEOTIDE SEQUENCE [LARGE SCALE GENOMIC DNA]</scope>
</reference>
<feature type="transmembrane region" description="Helical" evidence="6">
    <location>
        <begin position="297"/>
        <end position="321"/>
    </location>
</feature>
<evidence type="ECO:0000256" key="5">
    <source>
        <dbReference type="ARBA" id="ARBA00023136"/>
    </source>
</evidence>
<dbReference type="EMBL" id="CALNXI010000403">
    <property type="protein sequence ID" value="CAH3026400.1"/>
    <property type="molecule type" value="Genomic_DNA"/>
</dbReference>